<evidence type="ECO:0000313" key="2">
    <source>
        <dbReference type="Proteomes" id="UP001597285"/>
    </source>
</evidence>
<dbReference type="RefSeq" id="WP_058919114.1">
    <property type="nucleotide sequence ID" value="NZ_JBHSQC010000015.1"/>
</dbReference>
<gene>
    <name evidence="1" type="ORF">ACFSBK_02365</name>
</gene>
<reference evidence="2" key="1">
    <citation type="journal article" date="2019" name="Int. J. Syst. Evol. Microbiol.">
        <title>The Global Catalogue of Microorganisms (GCM) 10K type strain sequencing project: providing services to taxonomists for standard genome sequencing and annotation.</title>
        <authorList>
            <consortium name="The Broad Institute Genomics Platform"/>
            <consortium name="The Broad Institute Genome Sequencing Center for Infectious Disease"/>
            <person name="Wu L."/>
            <person name="Ma J."/>
        </authorList>
    </citation>
    <scope>NUCLEOTIDE SEQUENCE [LARGE SCALE GENOMIC DNA]</scope>
    <source>
        <strain evidence="2">KCTC 42143</strain>
    </source>
</reference>
<dbReference type="EMBL" id="JBHUFF010000008">
    <property type="protein sequence ID" value="MFD1798703.1"/>
    <property type="molecule type" value="Genomic_DNA"/>
</dbReference>
<name>A0ABW4NKQ4_9LACT</name>
<sequence length="76" mass="9005">MEWNQIPGYDQLDEDQIERLSLVYARHMDTLDDPAAYAKENILEIKRNQEQHSLALYFKNGDVINYTPEGEWFKSV</sequence>
<protein>
    <submittedName>
        <fullName evidence="1">Glutathione reductase</fullName>
    </submittedName>
</protein>
<proteinExistence type="predicted"/>
<comment type="caution">
    <text evidence="1">The sequence shown here is derived from an EMBL/GenBank/DDBJ whole genome shotgun (WGS) entry which is preliminary data.</text>
</comment>
<organism evidence="1 2">
    <name type="scientific">Carnobacterium antarcticum</name>
    <dbReference type="NCBI Taxonomy" id="2126436"/>
    <lineage>
        <taxon>Bacteria</taxon>
        <taxon>Bacillati</taxon>
        <taxon>Bacillota</taxon>
        <taxon>Bacilli</taxon>
        <taxon>Lactobacillales</taxon>
        <taxon>Carnobacteriaceae</taxon>
        <taxon>Carnobacterium</taxon>
    </lineage>
</organism>
<accession>A0ABW4NKQ4</accession>
<dbReference type="Proteomes" id="UP001597285">
    <property type="component" value="Unassembled WGS sequence"/>
</dbReference>
<keyword evidence="2" id="KW-1185">Reference proteome</keyword>
<evidence type="ECO:0000313" key="1">
    <source>
        <dbReference type="EMBL" id="MFD1798703.1"/>
    </source>
</evidence>